<dbReference type="InterPro" id="IPR052566">
    <property type="entry name" value="Non-lysos_glucosylceramidase"/>
</dbReference>
<evidence type="ECO:0000259" key="1">
    <source>
        <dbReference type="Pfam" id="PF12215"/>
    </source>
</evidence>
<gene>
    <name evidence="2" type="ORF">U9M48_004291</name>
</gene>
<evidence type="ECO:0000313" key="3">
    <source>
        <dbReference type="Proteomes" id="UP001341281"/>
    </source>
</evidence>
<dbReference type="PANTHER" id="PTHR12654:SF31">
    <property type="entry name" value="NON-LYSOSOMAL GLUCOSYLCERAMIDASE"/>
    <property type="match status" value="1"/>
</dbReference>
<proteinExistence type="predicted"/>
<organism evidence="2 3">
    <name type="scientific">Paspalum notatum var. saurae</name>
    <dbReference type="NCBI Taxonomy" id="547442"/>
    <lineage>
        <taxon>Eukaryota</taxon>
        <taxon>Viridiplantae</taxon>
        <taxon>Streptophyta</taxon>
        <taxon>Embryophyta</taxon>
        <taxon>Tracheophyta</taxon>
        <taxon>Spermatophyta</taxon>
        <taxon>Magnoliopsida</taxon>
        <taxon>Liliopsida</taxon>
        <taxon>Poales</taxon>
        <taxon>Poaceae</taxon>
        <taxon>PACMAD clade</taxon>
        <taxon>Panicoideae</taxon>
        <taxon>Andropogonodae</taxon>
        <taxon>Paspaleae</taxon>
        <taxon>Paspalinae</taxon>
        <taxon>Paspalum</taxon>
    </lineage>
</organism>
<feature type="domain" description="Glycosyl-hydrolase family 116 N-terminal" evidence="1">
    <location>
        <begin position="147"/>
        <end position="271"/>
    </location>
</feature>
<sequence>MGDVWCANGLVAHSCPPSHVVASVSRLDGLSKEIRNMVENGVDEQPKGVSRNCPPAHMNGDEKKIHPGQLPALTWEHKLTHVRHDLPPFRLTWRETRQLAGIGIRLGRHILEETAKGRTAVIDPMKKRVAKSGQGVPLGGIGGSDISGIGSWDWNMSGQHSTYHALYPRAWTIYDGEPDPEINIVCRQISPIIPHNYQQSSYPVSVFTFTVTNSGNTAADVTLLFTWANSVGGKSELTGYHSNSHMITADGQPPVTFAIAAQEKEDIHISFSPDVCEVMASATEEMRLWGIDSANGIRLLTGHQES</sequence>
<keyword evidence="3" id="KW-1185">Reference proteome</keyword>
<dbReference type="GO" id="GO:0008422">
    <property type="term" value="F:beta-glucosidase activity"/>
    <property type="evidence" value="ECO:0007669"/>
    <property type="project" value="TreeGrafter"/>
</dbReference>
<dbReference type="EMBL" id="CP144745">
    <property type="protein sequence ID" value="WVZ53328.1"/>
    <property type="molecule type" value="Genomic_DNA"/>
</dbReference>
<dbReference type="InterPro" id="IPR024462">
    <property type="entry name" value="GH116_N"/>
</dbReference>
<dbReference type="Proteomes" id="UP001341281">
    <property type="component" value="Chromosome 01"/>
</dbReference>
<accession>A0AAQ3SL86</accession>
<name>A0AAQ3SL86_PASNO</name>
<evidence type="ECO:0000313" key="2">
    <source>
        <dbReference type="EMBL" id="WVZ53328.1"/>
    </source>
</evidence>
<dbReference type="PANTHER" id="PTHR12654">
    <property type="entry name" value="BILE ACID BETA-GLUCOSIDASE-RELATED"/>
    <property type="match status" value="1"/>
</dbReference>
<dbReference type="AlphaFoldDB" id="A0AAQ3SL86"/>
<protein>
    <recommendedName>
        <fullName evidence="1">Glycosyl-hydrolase family 116 N-terminal domain-containing protein</fullName>
    </recommendedName>
</protein>
<dbReference type="Pfam" id="PF12215">
    <property type="entry name" value="Glyco_hydr_116N"/>
    <property type="match status" value="1"/>
</dbReference>
<reference evidence="2 3" key="1">
    <citation type="submission" date="2024-02" db="EMBL/GenBank/DDBJ databases">
        <title>High-quality chromosome-scale genome assembly of Pensacola bahiagrass (Paspalum notatum Flugge var. saurae).</title>
        <authorList>
            <person name="Vega J.M."/>
            <person name="Podio M."/>
            <person name="Orjuela J."/>
            <person name="Siena L.A."/>
            <person name="Pessino S.C."/>
            <person name="Combes M.C."/>
            <person name="Mariac C."/>
            <person name="Albertini E."/>
            <person name="Pupilli F."/>
            <person name="Ortiz J.P.A."/>
            <person name="Leblanc O."/>
        </authorList>
    </citation>
    <scope>NUCLEOTIDE SEQUENCE [LARGE SCALE GENOMIC DNA]</scope>
    <source>
        <strain evidence="2">R1</strain>
        <tissue evidence="2">Leaf</tissue>
    </source>
</reference>